<dbReference type="CDD" id="cd01392">
    <property type="entry name" value="HTH_LacI"/>
    <property type="match status" value="1"/>
</dbReference>
<name>A0ABW4R1D0_9BACT</name>
<dbReference type="InterPro" id="IPR010982">
    <property type="entry name" value="Lambda_DNA-bd_dom_sf"/>
</dbReference>
<dbReference type="Proteomes" id="UP001597197">
    <property type="component" value="Unassembled WGS sequence"/>
</dbReference>
<dbReference type="RefSeq" id="WP_382318634.1">
    <property type="nucleotide sequence ID" value="NZ_JBHUFD010000019.1"/>
</dbReference>
<keyword evidence="2" id="KW-0238">DNA-binding</keyword>
<dbReference type="EMBL" id="JBHUFD010000019">
    <property type="protein sequence ID" value="MFD1875688.1"/>
    <property type="molecule type" value="Genomic_DNA"/>
</dbReference>
<keyword evidence="3" id="KW-1185">Reference proteome</keyword>
<evidence type="ECO:0000313" key="3">
    <source>
        <dbReference type="Proteomes" id="UP001597197"/>
    </source>
</evidence>
<dbReference type="InterPro" id="IPR000843">
    <property type="entry name" value="HTH_LacI"/>
</dbReference>
<evidence type="ECO:0000259" key="1">
    <source>
        <dbReference type="PROSITE" id="PS50932"/>
    </source>
</evidence>
<proteinExistence type="predicted"/>
<sequence length="42" mass="4643">MADLACELGVSLTTISRALSNHHSVETSTKQRVLELAKKLKY</sequence>
<accession>A0ABW4R1D0</accession>
<dbReference type="PROSITE" id="PS50932">
    <property type="entry name" value="HTH_LACI_2"/>
    <property type="match status" value="1"/>
</dbReference>
<dbReference type="SUPFAM" id="SSF47413">
    <property type="entry name" value="lambda repressor-like DNA-binding domains"/>
    <property type="match status" value="1"/>
</dbReference>
<protein>
    <submittedName>
        <fullName evidence="2">LacI family DNA-binding transcriptional regulator</fullName>
    </submittedName>
</protein>
<dbReference type="Gene3D" id="1.10.260.40">
    <property type="entry name" value="lambda repressor-like DNA-binding domains"/>
    <property type="match status" value="1"/>
</dbReference>
<feature type="domain" description="HTH lacI-type" evidence="1">
    <location>
        <begin position="1"/>
        <end position="42"/>
    </location>
</feature>
<gene>
    <name evidence="2" type="ORF">ACFSDX_24870</name>
</gene>
<dbReference type="Pfam" id="PF00356">
    <property type="entry name" value="LacI"/>
    <property type="match status" value="1"/>
</dbReference>
<comment type="caution">
    <text evidence="2">The sequence shown here is derived from an EMBL/GenBank/DDBJ whole genome shotgun (WGS) entry which is preliminary data.</text>
</comment>
<organism evidence="2 3">
    <name type="scientific">Hymenobacter bucti</name>
    <dbReference type="NCBI Taxonomy" id="1844114"/>
    <lineage>
        <taxon>Bacteria</taxon>
        <taxon>Pseudomonadati</taxon>
        <taxon>Bacteroidota</taxon>
        <taxon>Cytophagia</taxon>
        <taxon>Cytophagales</taxon>
        <taxon>Hymenobacteraceae</taxon>
        <taxon>Hymenobacter</taxon>
    </lineage>
</organism>
<evidence type="ECO:0000313" key="2">
    <source>
        <dbReference type="EMBL" id="MFD1875688.1"/>
    </source>
</evidence>
<dbReference type="GO" id="GO:0003677">
    <property type="term" value="F:DNA binding"/>
    <property type="evidence" value="ECO:0007669"/>
    <property type="project" value="UniProtKB-KW"/>
</dbReference>
<reference evidence="3" key="1">
    <citation type="journal article" date="2019" name="Int. J. Syst. Evol. Microbiol.">
        <title>The Global Catalogue of Microorganisms (GCM) 10K type strain sequencing project: providing services to taxonomists for standard genome sequencing and annotation.</title>
        <authorList>
            <consortium name="The Broad Institute Genomics Platform"/>
            <consortium name="The Broad Institute Genome Sequencing Center for Infectious Disease"/>
            <person name="Wu L."/>
            <person name="Ma J."/>
        </authorList>
    </citation>
    <scope>NUCLEOTIDE SEQUENCE [LARGE SCALE GENOMIC DNA]</scope>
    <source>
        <strain evidence="3">CGMCC 1.15795</strain>
    </source>
</reference>